<comment type="similarity">
    <text evidence="1">Belongs to the short-chain dehydrogenases/reductases (SDR) family.</text>
</comment>
<reference evidence="3 4" key="1">
    <citation type="submission" date="2017-11" db="EMBL/GenBank/DDBJ databases">
        <title>Draft genome sequence of Rhizobiales bacterium SY3-13.</title>
        <authorList>
            <person name="Sun C."/>
        </authorList>
    </citation>
    <scope>NUCLEOTIDE SEQUENCE [LARGE SCALE GENOMIC DNA]</scope>
    <source>
        <strain evidence="3 4">SY3-13</strain>
    </source>
</reference>
<dbReference type="SUPFAM" id="SSF51735">
    <property type="entry name" value="NAD(P)-binding Rossmann-fold domains"/>
    <property type="match status" value="1"/>
</dbReference>
<dbReference type="PROSITE" id="PS00061">
    <property type="entry name" value="ADH_SHORT"/>
    <property type="match status" value="1"/>
</dbReference>
<dbReference type="Pfam" id="PF13561">
    <property type="entry name" value="adh_short_C2"/>
    <property type="match status" value="1"/>
</dbReference>
<accession>A0A2M9G152</accession>
<dbReference type="FunFam" id="3.40.50.720:FF:000084">
    <property type="entry name" value="Short-chain dehydrogenase reductase"/>
    <property type="match status" value="1"/>
</dbReference>
<dbReference type="PRINTS" id="PR00080">
    <property type="entry name" value="SDRFAMILY"/>
</dbReference>
<proteinExistence type="inferred from homology"/>
<dbReference type="NCBIfam" id="NF005559">
    <property type="entry name" value="PRK07231.1"/>
    <property type="match status" value="1"/>
</dbReference>
<evidence type="ECO:0000313" key="4">
    <source>
        <dbReference type="Proteomes" id="UP000229498"/>
    </source>
</evidence>
<evidence type="ECO:0000256" key="1">
    <source>
        <dbReference type="ARBA" id="ARBA00006484"/>
    </source>
</evidence>
<dbReference type="Gene3D" id="3.40.50.720">
    <property type="entry name" value="NAD(P)-binding Rossmann-like Domain"/>
    <property type="match status" value="1"/>
</dbReference>
<dbReference type="InterPro" id="IPR002347">
    <property type="entry name" value="SDR_fam"/>
</dbReference>
<dbReference type="InterPro" id="IPR036291">
    <property type="entry name" value="NAD(P)-bd_dom_sf"/>
</dbReference>
<dbReference type="OrthoDB" id="9790146at2"/>
<dbReference type="PRINTS" id="PR00081">
    <property type="entry name" value="GDHRDH"/>
</dbReference>
<dbReference type="GO" id="GO:0004316">
    <property type="term" value="F:3-oxoacyl-[acyl-carrier-protein] reductase (NADPH) activity"/>
    <property type="evidence" value="ECO:0007669"/>
    <property type="project" value="UniProtKB-EC"/>
</dbReference>
<comment type="caution">
    <text evidence="3">The sequence shown here is derived from an EMBL/GenBank/DDBJ whole genome shotgun (WGS) entry which is preliminary data.</text>
</comment>
<dbReference type="PANTHER" id="PTHR43639:SF1">
    <property type="entry name" value="SHORT-CHAIN DEHYDROGENASE_REDUCTASE FAMILY PROTEIN"/>
    <property type="match status" value="1"/>
</dbReference>
<dbReference type="Proteomes" id="UP000229498">
    <property type="component" value="Unassembled WGS sequence"/>
</dbReference>
<dbReference type="AlphaFoldDB" id="A0A2M9G152"/>
<dbReference type="PANTHER" id="PTHR43639">
    <property type="entry name" value="OXIDOREDUCTASE, SHORT-CHAIN DEHYDROGENASE/REDUCTASE FAMILY (AFU_ORTHOLOGUE AFUA_5G02870)"/>
    <property type="match status" value="1"/>
</dbReference>
<keyword evidence="2 3" id="KW-0560">Oxidoreductase</keyword>
<gene>
    <name evidence="3" type="primary">fabG</name>
    <name evidence="3" type="ORF">CVT23_10265</name>
</gene>
<dbReference type="InterPro" id="IPR020904">
    <property type="entry name" value="Sc_DH/Rdtase_CS"/>
</dbReference>
<sequence>MRLEGKTALVTGAGSGFGEGIARRFAEEGARVLVVDIDAEAAGRVADAIGPAAEAVVADVADGDSVRRLFERADAIFDGRLDCLVCNAGVPQRNRPMWEIDEATFDRIYAVNVKSLYHAARHGLDLMKANGGSIIVTSSTAAVRPRPGLTWYNGSKGAATVIAKSMALELVPMKIRVNAIHPVIGDTGMAAEFMGGEDTPEIREKFVSTVPLGRMSTPLDIANACLFLASDDAVFITGTCIEVDGGRCV</sequence>
<dbReference type="EMBL" id="PHIG01000032">
    <property type="protein sequence ID" value="PJK29441.1"/>
    <property type="molecule type" value="Genomic_DNA"/>
</dbReference>
<dbReference type="EC" id="1.1.1.100" evidence="3"/>
<keyword evidence="4" id="KW-1185">Reference proteome</keyword>
<organism evidence="3 4">
    <name type="scientific">Minwuia thermotolerans</name>
    <dbReference type="NCBI Taxonomy" id="2056226"/>
    <lineage>
        <taxon>Bacteria</taxon>
        <taxon>Pseudomonadati</taxon>
        <taxon>Pseudomonadota</taxon>
        <taxon>Alphaproteobacteria</taxon>
        <taxon>Minwuiales</taxon>
        <taxon>Minwuiaceae</taxon>
        <taxon>Minwuia</taxon>
    </lineage>
</organism>
<evidence type="ECO:0000256" key="2">
    <source>
        <dbReference type="ARBA" id="ARBA00023002"/>
    </source>
</evidence>
<dbReference type="RefSeq" id="WP_109793465.1">
    <property type="nucleotide sequence ID" value="NZ_PHIG01000032.1"/>
</dbReference>
<name>A0A2M9G152_9PROT</name>
<protein>
    <submittedName>
        <fullName evidence="3">3-oxoacyl-ACP reductase</fullName>
        <ecNumber evidence="3">1.1.1.100</ecNumber>
    </submittedName>
</protein>
<evidence type="ECO:0000313" key="3">
    <source>
        <dbReference type="EMBL" id="PJK29441.1"/>
    </source>
</evidence>